<dbReference type="RefSeq" id="WP_191183886.1">
    <property type="nucleotide sequence ID" value="NZ_JACXAJ010000004.1"/>
</dbReference>
<keyword evidence="2" id="KW-1185">Reference proteome</keyword>
<evidence type="ECO:0000313" key="2">
    <source>
        <dbReference type="Proteomes" id="UP000625551"/>
    </source>
</evidence>
<comment type="caution">
    <text evidence="1">The sequence shown here is derived from an EMBL/GenBank/DDBJ whole genome shotgun (WGS) entry which is preliminary data.</text>
</comment>
<gene>
    <name evidence="1" type="ORF">H9Q13_11235</name>
</gene>
<dbReference type="Proteomes" id="UP000625551">
    <property type="component" value="Unassembled WGS sequence"/>
</dbReference>
<accession>A0ABR7XHG5</accession>
<protein>
    <submittedName>
        <fullName evidence="1">Uncharacterized protein</fullName>
    </submittedName>
</protein>
<evidence type="ECO:0000313" key="1">
    <source>
        <dbReference type="EMBL" id="MBD1397739.1"/>
    </source>
</evidence>
<organism evidence="1 2">
    <name type="scientific">Pontibacter aquaedesilientis</name>
    <dbReference type="NCBI Taxonomy" id="2766980"/>
    <lineage>
        <taxon>Bacteria</taxon>
        <taxon>Pseudomonadati</taxon>
        <taxon>Bacteroidota</taxon>
        <taxon>Cytophagia</taxon>
        <taxon>Cytophagales</taxon>
        <taxon>Hymenobacteraceae</taxon>
        <taxon>Pontibacter</taxon>
    </lineage>
</organism>
<sequence>MKYALILQTDFQNPTYWVCYGLSNSLRDLLLHNRCFDPSAKILLAKFTHKGEPLEQVELPSCANGVYAPFIICKIASHPGLALRFEF</sequence>
<dbReference type="EMBL" id="JACXAJ010000004">
    <property type="protein sequence ID" value="MBD1397739.1"/>
    <property type="molecule type" value="Genomic_DNA"/>
</dbReference>
<proteinExistence type="predicted"/>
<reference evidence="1 2" key="1">
    <citation type="submission" date="2020-09" db="EMBL/GenBank/DDBJ databases">
        <title>Genome sequencing and assembly of Pontibacter sp.</title>
        <authorList>
            <person name="Chhetri G."/>
        </authorList>
    </citation>
    <scope>NUCLEOTIDE SEQUENCE [LARGE SCALE GENOMIC DNA]</scope>
    <source>
        <strain evidence="1 2">JH31</strain>
    </source>
</reference>
<name>A0ABR7XHG5_9BACT</name>